<evidence type="ECO:0000313" key="3">
    <source>
        <dbReference type="Proteomes" id="UP000295705"/>
    </source>
</evidence>
<dbReference type="EMBL" id="SNYO01000001">
    <property type="protein sequence ID" value="TDQ65801.1"/>
    <property type="molecule type" value="Genomic_DNA"/>
</dbReference>
<dbReference type="AlphaFoldDB" id="A0A4R6VR16"/>
<reference evidence="2 3" key="1">
    <citation type="submission" date="2019-03" db="EMBL/GenBank/DDBJ databases">
        <title>Genomic Encyclopedia of Type Strains, Phase IV (KMG-IV): sequencing the most valuable type-strain genomes for metagenomic binning, comparative biology and taxonomic classification.</title>
        <authorList>
            <person name="Goeker M."/>
        </authorList>
    </citation>
    <scope>NUCLEOTIDE SEQUENCE [LARGE SCALE GENOMIC DNA]</scope>
    <source>
        <strain evidence="2 3">DSM 45775</strain>
    </source>
</reference>
<protein>
    <submittedName>
        <fullName evidence="2">Uncharacterized protein</fullName>
    </submittedName>
</protein>
<organism evidence="2 3">
    <name type="scientific">Actinomycetospora succinea</name>
    <dbReference type="NCBI Taxonomy" id="663603"/>
    <lineage>
        <taxon>Bacteria</taxon>
        <taxon>Bacillati</taxon>
        <taxon>Actinomycetota</taxon>
        <taxon>Actinomycetes</taxon>
        <taxon>Pseudonocardiales</taxon>
        <taxon>Pseudonocardiaceae</taxon>
        <taxon>Actinomycetospora</taxon>
    </lineage>
</organism>
<feature type="region of interest" description="Disordered" evidence="1">
    <location>
        <begin position="1"/>
        <end position="20"/>
    </location>
</feature>
<evidence type="ECO:0000256" key="1">
    <source>
        <dbReference type="SAM" id="MobiDB-lite"/>
    </source>
</evidence>
<proteinExistence type="predicted"/>
<name>A0A4R6VR16_9PSEU</name>
<feature type="compositionally biased region" description="Pro residues" evidence="1">
    <location>
        <begin position="75"/>
        <end position="94"/>
    </location>
</feature>
<feature type="region of interest" description="Disordered" evidence="1">
    <location>
        <begin position="73"/>
        <end position="94"/>
    </location>
</feature>
<keyword evidence="3" id="KW-1185">Reference proteome</keyword>
<sequence length="94" mass="10610">MAGDDAPGAPGEDRRPRRTRDVLRRAIRTASAEFNLRRRIEAMLANMRAFGRQEELSHADQRCVVMAYQLSRLQPPFPDLDPRPAPPSTLEPTA</sequence>
<accession>A0A4R6VR16</accession>
<comment type="caution">
    <text evidence="2">The sequence shown here is derived from an EMBL/GenBank/DDBJ whole genome shotgun (WGS) entry which is preliminary data.</text>
</comment>
<dbReference type="Proteomes" id="UP000295705">
    <property type="component" value="Unassembled WGS sequence"/>
</dbReference>
<dbReference type="RefSeq" id="WP_133825109.1">
    <property type="nucleotide sequence ID" value="NZ_BAABHR010000049.1"/>
</dbReference>
<evidence type="ECO:0000313" key="2">
    <source>
        <dbReference type="EMBL" id="TDQ65801.1"/>
    </source>
</evidence>
<feature type="compositionally biased region" description="Basic and acidic residues" evidence="1">
    <location>
        <begin position="11"/>
        <end position="20"/>
    </location>
</feature>
<gene>
    <name evidence="2" type="ORF">EV188_1011053</name>
</gene>